<dbReference type="Pfam" id="PF01228">
    <property type="entry name" value="Gly_radical"/>
    <property type="match status" value="1"/>
</dbReference>
<dbReference type="PROSITE" id="PS51149">
    <property type="entry name" value="GLY_RADICAL_2"/>
    <property type="match status" value="1"/>
</dbReference>
<dbReference type="HAMAP" id="MF_02058">
    <property type="entry name" value="Choline_CutC"/>
    <property type="match status" value="1"/>
</dbReference>
<keyword evidence="2" id="KW-0456">Lyase</keyword>
<dbReference type="InterPro" id="IPR019777">
    <property type="entry name" value="Form_AcTrfase_GR_CS"/>
</dbReference>
<keyword evidence="7" id="KW-1185">Reference proteome</keyword>
<evidence type="ECO:0000256" key="1">
    <source>
        <dbReference type="ARBA" id="ARBA00022818"/>
    </source>
</evidence>
<accession>A0ABN6F3C4</accession>
<name>A0ABN6F3C4_9BACT</name>
<dbReference type="SUPFAM" id="SSF51998">
    <property type="entry name" value="PFL-like glycyl radical enzymes"/>
    <property type="match status" value="1"/>
</dbReference>
<dbReference type="NCBIfam" id="TIGR04394">
    <property type="entry name" value="choline_CutC"/>
    <property type="match status" value="1"/>
</dbReference>
<evidence type="ECO:0000259" key="4">
    <source>
        <dbReference type="PROSITE" id="PS51149"/>
    </source>
</evidence>
<feature type="domain" description="PFL" evidence="5">
    <location>
        <begin position="20"/>
        <end position="678"/>
    </location>
</feature>
<dbReference type="InterPro" id="IPR051215">
    <property type="entry name" value="GRE"/>
</dbReference>
<dbReference type="PROSITE" id="PS51554">
    <property type="entry name" value="PFL"/>
    <property type="match status" value="1"/>
</dbReference>
<dbReference type="Gene3D" id="3.20.70.20">
    <property type="match status" value="1"/>
</dbReference>
<organism evidence="6 7">
    <name type="scientific">Desulfoluna limicola</name>
    <dbReference type="NCBI Taxonomy" id="2810562"/>
    <lineage>
        <taxon>Bacteria</taxon>
        <taxon>Pseudomonadati</taxon>
        <taxon>Thermodesulfobacteriota</taxon>
        <taxon>Desulfobacteria</taxon>
        <taxon>Desulfobacterales</taxon>
        <taxon>Desulfolunaceae</taxon>
        <taxon>Desulfoluna</taxon>
    </lineage>
</organism>
<dbReference type="PANTHER" id="PTHR43641:SF2">
    <property type="entry name" value="DEHYDRATASE YBIW-RELATED"/>
    <property type="match status" value="1"/>
</dbReference>
<sequence length="804" mass="89519">METATEVPAGAKRKKPQLPGRIQRLKDAYLKIKPSITIGRALAFTDVAKQHPELPNNLRRAMGFKKACETAPLLIQKDELIVGHPCGKPRAGSFSPDTAWKWVRDELDTIGTRPQDPYVISEEDKKVLREEIFPFWEGKSLDEACEAAFRKEGLWEFSAEACISDLTYHHTSGGGDTSPGYDIILFTKGIGGIKAEAEEKLAELSMDAAENIDKLSFYEAAIQTCEGILIYANRLSAYAKELAEKEQDTKRKAELLKIAEVNARVPANPPETFQEALQAIWTIQSLFLMEENQCSTSLGRFDQYVYPCFESDVKAGRLDEAQAFELMGCFIIKCSEMIWYTPEGTATYFAGYMPFINLCVGGQKREGGDGTNDLTYLVMDAVRKVGVYQPSLACRIHNQSPQKYLKKIVDVVKAGYGMPACHFDDAHIKMMLRKGFDFEDARDYCLMGCVEPQKSGRIHQWTAGGFTQWPVAIEFVFNRGVMKSYEGRQGLDTGELDQFTTYEQFDAAVKKQIDYILELTAKGTVINQKLVRDMAPTPYMSLFVDGCMQNGKDVTAGGAVLYEGPGTIFAGLGTYADSMAAIKKLVFDEKKYTLAELKSALDANWEGFEEMRRDCLGAPKFGNDDDYADMITKDIVDYTEKTINQHKSLYARMIHGTLSQSFNTPLGEMIDATPNGRLAGTPLSDGMSPSQGADKKGPTAIIKSVSKLNVESMSLGMSHNFKLMEGSLETPEGEAGLIALLRTASMLGNAQMQFNYIDNETLKQAQKNPEEYRDLIMRVAGYSAFFVELCKEVQDEIISRTMLD</sequence>
<evidence type="ECO:0000313" key="6">
    <source>
        <dbReference type="EMBL" id="BCS95544.1"/>
    </source>
</evidence>
<dbReference type="InterPro" id="IPR030897">
    <property type="entry name" value="Choline_CutC"/>
</dbReference>
<dbReference type="InterPro" id="IPR004184">
    <property type="entry name" value="PFL_dom"/>
</dbReference>
<dbReference type="Pfam" id="PF02901">
    <property type="entry name" value="PFL-like"/>
    <property type="match status" value="1"/>
</dbReference>
<protein>
    <submittedName>
        <fullName evidence="6">Glycyl radical enzyme</fullName>
    </submittedName>
</protein>
<proteinExistence type="inferred from homology"/>
<dbReference type="PANTHER" id="PTHR43641">
    <property type="entry name" value="FORMATE ACETYLTRANSFERASE 3-RELATED"/>
    <property type="match status" value="1"/>
</dbReference>
<keyword evidence="1 3" id="KW-0556">Organic radical</keyword>
<feature type="modified residue" description="Glycine radical" evidence="3">
    <location>
        <position position="781"/>
    </location>
</feature>
<dbReference type="InterPro" id="IPR001150">
    <property type="entry name" value="Gly_radical"/>
</dbReference>
<feature type="domain" description="Glycine radical" evidence="4">
    <location>
        <begin position="685"/>
        <end position="804"/>
    </location>
</feature>
<dbReference type="EMBL" id="AP024488">
    <property type="protein sequence ID" value="BCS95544.1"/>
    <property type="molecule type" value="Genomic_DNA"/>
</dbReference>
<reference evidence="6 7" key="1">
    <citation type="submission" date="2021-02" db="EMBL/GenBank/DDBJ databases">
        <title>Complete genome of Desulfoluna sp. strain ASN36.</title>
        <authorList>
            <person name="Takahashi A."/>
            <person name="Kojima H."/>
            <person name="Fukui M."/>
        </authorList>
    </citation>
    <scope>NUCLEOTIDE SEQUENCE [LARGE SCALE GENOMIC DNA]</scope>
    <source>
        <strain evidence="6 7">ASN36</strain>
    </source>
</reference>
<evidence type="ECO:0000256" key="3">
    <source>
        <dbReference type="PROSITE-ProRule" id="PRU00493"/>
    </source>
</evidence>
<evidence type="ECO:0000259" key="5">
    <source>
        <dbReference type="PROSITE" id="PS51554"/>
    </source>
</evidence>
<dbReference type="RefSeq" id="WP_236891787.1">
    <property type="nucleotide sequence ID" value="NZ_AP024488.1"/>
</dbReference>
<gene>
    <name evidence="6" type="ORF">DSLASN_11760</name>
</gene>
<evidence type="ECO:0000313" key="7">
    <source>
        <dbReference type="Proteomes" id="UP001320148"/>
    </source>
</evidence>
<evidence type="ECO:0000256" key="2">
    <source>
        <dbReference type="ARBA" id="ARBA00023239"/>
    </source>
</evidence>
<dbReference type="CDD" id="cd01677">
    <property type="entry name" value="PFL2_DhaB_BssA"/>
    <property type="match status" value="1"/>
</dbReference>
<dbReference type="Proteomes" id="UP001320148">
    <property type="component" value="Chromosome"/>
</dbReference>
<dbReference type="PROSITE" id="PS00850">
    <property type="entry name" value="GLY_RADICAL_1"/>
    <property type="match status" value="1"/>
</dbReference>